<evidence type="ECO:0000313" key="3">
    <source>
        <dbReference type="Proteomes" id="UP001500192"/>
    </source>
</evidence>
<protein>
    <recommendedName>
        <fullName evidence="4">Integral membrane protein</fullName>
    </recommendedName>
</protein>
<dbReference type="Proteomes" id="UP001500192">
    <property type="component" value="Unassembled WGS sequence"/>
</dbReference>
<comment type="caution">
    <text evidence="2">The sequence shown here is derived from an EMBL/GenBank/DDBJ whole genome shotgun (WGS) entry which is preliminary data.</text>
</comment>
<feature type="transmembrane region" description="Helical" evidence="1">
    <location>
        <begin position="184"/>
        <end position="208"/>
    </location>
</feature>
<evidence type="ECO:0008006" key="4">
    <source>
        <dbReference type="Google" id="ProtNLM"/>
    </source>
</evidence>
<organism evidence="2 3">
    <name type="scientific">Amycolatopsis dongchuanensis</name>
    <dbReference type="NCBI Taxonomy" id="1070866"/>
    <lineage>
        <taxon>Bacteria</taxon>
        <taxon>Bacillati</taxon>
        <taxon>Actinomycetota</taxon>
        <taxon>Actinomycetes</taxon>
        <taxon>Pseudonocardiales</taxon>
        <taxon>Pseudonocardiaceae</taxon>
        <taxon>Amycolatopsis</taxon>
    </lineage>
</organism>
<accession>A0ABP9RAX2</accession>
<evidence type="ECO:0000313" key="2">
    <source>
        <dbReference type="EMBL" id="GAA5173304.1"/>
    </source>
</evidence>
<feature type="transmembrane region" description="Helical" evidence="1">
    <location>
        <begin position="92"/>
        <end position="111"/>
    </location>
</feature>
<keyword evidence="1" id="KW-1133">Transmembrane helix</keyword>
<keyword evidence="3" id="KW-1185">Reference proteome</keyword>
<feature type="transmembrane region" description="Helical" evidence="1">
    <location>
        <begin position="366"/>
        <end position="385"/>
    </location>
</feature>
<feature type="transmembrane region" description="Helical" evidence="1">
    <location>
        <begin position="339"/>
        <end position="359"/>
    </location>
</feature>
<evidence type="ECO:0000256" key="1">
    <source>
        <dbReference type="SAM" id="Phobius"/>
    </source>
</evidence>
<keyword evidence="1" id="KW-0472">Membrane</keyword>
<reference evidence="3" key="1">
    <citation type="journal article" date="2019" name="Int. J. Syst. Evol. Microbiol.">
        <title>The Global Catalogue of Microorganisms (GCM) 10K type strain sequencing project: providing services to taxonomists for standard genome sequencing and annotation.</title>
        <authorList>
            <consortium name="The Broad Institute Genomics Platform"/>
            <consortium name="The Broad Institute Genome Sequencing Center for Infectious Disease"/>
            <person name="Wu L."/>
            <person name="Ma J."/>
        </authorList>
    </citation>
    <scope>NUCLEOTIDE SEQUENCE [LARGE SCALE GENOMIC DNA]</scope>
    <source>
        <strain evidence="3">JCM 18054</strain>
    </source>
</reference>
<keyword evidence="1" id="KW-0812">Transmembrane</keyword>
<feature type="transmembrane region" description="Helical" evidence="1">
    <location>
        <begin position="420"/>
        <end position="438"/>
    </location>
</feature>
<dbReference type="RefSeq" id="WP_346055415.1">
    <property type="nucleotide sequence ID" value="NZ_BAABIB010000107.1"/>
</dbReference>
<feature type="transmembrane region" description="Helical" evidence="1">
    <location>
        <begin position="53"/>
        <end position="80"/>
    </location>
</feature>
<dbReference type="EMBL" id="BAABIB010000107">
    <property type="protein sequence ID" value="GAA5173304.1"/>
    <property type="molecule type" value="Genomic_DNA"/>
</dbReference>
<feature type="transmembrane region" description="Helical" evidence="1">
    <location>
        <begin position="220"/>
        <end position="251"/>
    </location>
</feature>
<gene>
    <name evidence="2" type="ORF">GCM10023214_55930</name>
</gene>
<feature type="transmembrane region" description="Helical" evidence="1">
    <location>
        <begin position="257"/>
        <end position="289"/>
    </location>
</feature>
<feature type="transmembrane region" description="Helical" evidence="1">
    <location>
        <begin position="12"/>
        <end position="33"/>
    </location>
</feature>
<name>A0ABP9RAX2_9PSEU</name>
<sequence length="440" mass="45901">MIERLQGVRRDLLAGGLVVVLVVLAVAGCLWWNPGRQLGPRAFAGAGPRFGEWPILGTFLPHAGPATATTVLIGLAVVLYGPRLAAHLPWRYALASAYAAAVAWTCSLALIDGWQLGIAGRLTTSAEYLTEVPGITDIGRMLRTFSSRILDFQPDSWTTHVSGHPPAATLVFVWLDRIGLGGGAAAGIVCILAGALTAIAVPVTISALGRRDLARAALPFLVLFPGAVWVGVSADGLFAGVTATGIALLALGATGRLAWAAAAGVVLGFGIFLSYGLVLMGAIALAVVVHTRRWAALALALAGAAVVVGVFAAAGFWWLDGYHLVVERYHQGIADLRPYSYWVWADLACLALATGPVLGPGLRRTAWRTGLGAVIAGAVVAVAASDLSGLSKAEVERIWLPFAVWLVAAAAFLPQRSHRWWLAAQAATALAVNSLVVTNW</sequence>
<proteinExistence type="predicted"/>
<dbReference type="PROSITE" id="PS51257">
    <property type="entry name" value="PROKAR_LIPOPROTEIN"/>
    <property type="match status" value="1"/>
</dbReference>
<feature type="transmembrane region" description="Helical" evidence="1">
    <location>
        <begin position="397"/>
        <end position="413"/>
    </location>
</feature>
<feature type="transmembrane region" description="Helical" evidence="1">
    <location>
        <begin position="296"/>
        <end position="319"/>
    </location>
</feature>